<feature type="non-terminal residue" evidence="1">
    <location>
        <position position="73"/>
    </location>
</feature>
<comment type="caution">
    <text evidence="1">The sequence shown here is derived from an EMBL/GenBank/DDBJ whole genome shotgun (WGS) entry which is preliminary data.</text>
</comment>
<sequence length="73" mass="8273">MCGICCSVNFSAEHFSQDLKEDLLYNLKQRGPNSSKQLLKSDVNYQCLFSAHVLHLRGVLTTQPVEDERGNVF</sequence>
<protein>
    <submittedName>
        <fullName evidence="1">ASNSD1 isoform 3</fullName>
    </submittedName>
</protein>
<evidence type="ECO:0000313" key="1">
    <source>
        <dbReference type="EMBL" id="PNI86767.1"/>
    </source>
</evidence>
<dbReference type="EMBL" id="NBAG03000211">
    <property type="protein sequence ID" value="PNI86767.1"/>
    <property type="molecule type" value="Genomic_DNA"/>
</dbReference>
<organism evidence="1 2">
    <name type="scientific">Pan troglodytes</name>
    <name type="common">Chimpanzee</name>
    <dbReference type="NCBI Taxonomy" id="9598"/>
    <lineage>
        <taxon>Eukaryota</taxon>
        <taxon>Metazoa</taxon>
        <taxon>Chordata</taxon>
        <taxon>Craniata</taxon>
        <taxon>Vertebrata</taxon>
        <taxon>Euteleostomi</taxon>
        <taxon>Mammalia</taxon>
        <taxon>Eutheria</taxon>
        <taxon>Euarchontoglires</taxon>
        <taxon>Primates</taxon>
        <taxon>Haplorrhini</taxon>
        <taxon>Catarrhini</taxon>
        <taxon>Hominidae</taxon>
        <taxon>Pan</taxon>
    </lineage>
</organism>
<gene>
    <name evidence="1" type="ORF">CK820_G0001739</name>
</gene>
<dbReference type="SMR" id="A0A2J8PRV5"/>
<dbReference type="Proteomes" id="UP000236370">
    <property type="component" value="Unassembled WGS sequence"/>
</dbReference>
<evidence type="ECO:0000313" key="2">
    <source>
        <dbReference type="Proteomes" id="UP000236370"/>
    </source>
</evidence>
<dbReference type="AlphaFoldDB" id="A0A2J8PRV5"/>
<proteinExistence type="predicted"/>
<accession>A0A2J8PRV5</accession>
<reference evidence="1 2" key="1">
    <citation type="submission" date="2017-12" db="EMBL/GenBank/DDBJ databases">
        <title>High-resolution comparative analysis of great ape genomes.</title>
        <authorList>
            <person name="Pollen A."/>
            <person name="Hastie A."/>
            <person name="Hormozdiari F."/>
            <person name="Dougherty M."/>
            <person name="Liu R."/>
            <person name="Chaisson M."/>
            <person name="Hoppe E."/>
            <person name="Hill C."/>
            <person name="Pang A."/>
            <person name="Hillier L."/>
            <person name="Baker C."/>
            <person name="Armstrong J."/>
            <person name="Shendure J."/>
            <person name="Paten B."/>
            <person name="Wilson R."/>
            <person name="Chao H."/>
            <person name="Schneider V."/>
            <person name="Ventura M."/>
            <person name="Kronenberg Z."/>
            <person name="Murali S."/>
            <person name="Gordon D."/>
            <person name="Cantsilieris S."/>
            <person name="Munson K."/>
            <person name="Nelson B."/>
            <person name="Raja A."/>
            <person name="Underwood J."/>
            <person name="Diekhans M."/>
            <person name="Fiddes I."/>
            <person name="Haussler D."/>
            <person name="Eichler E."/>
        </authorList>
    </citation>
    <scope>NUCLEOTIDE SEQUENCE [LARGE SCALE GENOMIC DNA]</scope>
    <source>
        <strain evidence="1">Yerkes chimp pedigree #C0471</strain>
    </source>
</reference>
<name>A0A2J8PRV5_PANTR</name>